<accession>E3WH51</accession>
<sequence>MNHLTLCAVAVVAISCLVQLVTPVPLVIDGVLDYDANLPLTDDILEMKEMKDIYDPSLLMNRFRRNVAQWSVGSHHFNDYNHEGASRRYSHRRFNNRQGGGQIVDA</sequence>
<evidence type="ECO:0000256" key="1">
    <source>
        <dbReference type="SAM" id="SignalP"/>
    </source>
</evidence>
<dbReference type="GO" id="GO:0007218">
    <property type="term" value="P:neuropeptide signaling pathway"/>
    <property type="evidence" value="ECO:0007669"/>
    <property type="project" value="UniProtKB-KW"/>
</dbReference>
<protein>
    <submittedName>
        <fullName evidence="2">Neuropeptide</fullName>
    </submittedName>
</protein>
<evidence type="ECO:0000313" key="2">
    <source>
        <dbReference type="EMBL" id="BAJ34722.1"/>
    </source>
</evidence>
<dbReference type="EMBL" id="AB598837">
    <property type="protein sequence ID" value="BAJ34722.1"/>
    <property type="molecule type" value="mRNA"/>
</dbReference>
<feature type="chain" id="PRO_5003182365" evidence="1">
    <location>
        <begin position="24"/>
        <end position="106"/>
    </location>
</feature>
<keyword evidence="2" id="KW-0527">Neuropeptide</keyword>
<feature type="signal peptide" evidence="1">
    <location>
        <begin position="1"/>
        <end position="23"/>
    </location>
</feature>
<proteinExistence type="evidence at transcript level"/>
<dbReference type="AlphaFoldDB" id="E3WH51"/>
<organism evidence="2">
    <name type="scientific">Ambigolimax valentianus</name>
    <dbReference type="NCBI Taxonomy" id="1338344"/>
    <lineage>
        <taxon>Eukaryota</taxon>
        <taxon>Metazoa</taxon>
        <taxon>Spiralia</taxon>
        <taxon>Lophotrochozoa</taxon>
        <taxon>Mollusca</taxon>
        <taxon>Gastropoda</taxon>
        <taxon>Heterobranchia</taxon>
        <taxon>Euthyneura</taxon>
        <taxon>Panpulmonata</taxon>
        <taxon>Eupulmonata</taxon>
        <taxon>Stylommatophora</taxon>
        <taxon>Helicina</taxon>
        <taxon>Limacoidea</taxon>
        <taxon>Limacidae</taxon>
        <taxon>Ambigolimax</taxon>
    </lineage>
</organism>
<keyword evidence="1" id="KW-0732">Signal</keyword>
<reference evidence="2" key="1">
    <citation type="submission" date="2010-11" db="EMBL/GenBank/DDBJ databases">
        <title>Neuropeptide expressed in the parietal ganglion in Limax.</title>
        <authorList>
            <person name="Yamagishi M."/>
            <person name="Ito E."/>
            <person name="Matsuo R."/>
        </authorList>
    </citation>
    <scope>NUCLEOTIDE SEQUENCE</scope>
</reference>
<name>E3WH51_9EUPU</name>